<dbReference type="InterPro" id="IPR017907">
    <property type="entry name" value="Znf_RING_CS"/>
</dbReference>
<dbReference type="GO" id="GO:0016567">
    <property type="term" value="P:protein ubiquitination"/>
    <property type="evidence" value="ECO:0007669"/>
    <property type="project" value="TreeGrafter"/>
</dbReference>
<feature type="compositionally biased region" description="Basic residues" evidence="5">
    <location>
        <begin position="455"/>
        <end position="467"/>
    </location>
</feature>
<dbReference type="PROSITE" id="PS00518">
    <property type="entry name" value="ZF_RING_1"/>
    <property type="match status" value="1"/>
</dbReference>
<protein>
    <submittedName>
        <fullName evidence="7">E3 ubiquitin-protein ligase ZNF598/Hel2 like protein</fullName>
    </submittedName>
</protein>
<dbReference type="PANTHER" id="PTHR22938:SF0">
    <property type="entry name" value="E3 UBIQUITIN-PROTEIN LIGASE ZNF598"/>
    <property type="match status" value="1"/>
</dbReference>
<dbReference type="GO" id="GO:0072344">
    <property type="term" value="P:rescue of stalled ribosome"/>
    <property type="evidence" value="ECO:0007669"/>
    <property type="project" value="InterPro"/>
</dbReference>
<evidence type="ECO:0000313" key="8">
    <source>
        <dbReference type="Proteomes" id="UP001230268"/>
    </source>
</evidence>
<dbReference type="Proteomes" id="UP001230268">
    <property type="component" value="Unassembled WGS sequence"/>
</dbReference>
<dbReference type="PROSITE" id="PS50089">
    <property type="entry name" value="ZF_RING_2"/>
    <property type="match status" value="1"/>
</dbReference>
<sequence>MGFGRRQVGERNGSSTAAANDHRVLPLDSMEIYTLFPTGLQDLILDAFVESGVSRRKCLSREQILEVTKLPVSEHFHNYLCCCICYENALICAVGSCSHLMCFLCVMRLMHFYEDECDVYMCPYCKQESDCLIICANPFFAHRCVQPLLYSGNGAYEMSKSNLTDMLSIMSLDAKVNRILLLQGDVNIKDIQETFLESVRGVKKRSHISSNMNMQELTQQIKKLSLEKPNKAATFNEVYLKRHSNPRFDDGFVYVKEHRLLFEHPGMYMLFRVVTSPLCWMPECRSSWYTPMPIATTQDLKKAIDKIYKHRSTSFKSLNNHIKGRHGAVFCETCLAHLSEKKFICEMALYTPAEIGNHIKLGDPDRVPPVPSHVLCTACGKYQWDRAELKRHAKSDHFFCNVCDAEGWVFDIFEDYPSIFHHFKTYHYPCEEEDCIFVVFRDDLQLQLHYMSKHPQKHRSPLSRKSKPQLPSQPPEVEKLHSTSYTHDISLLNTSEWDGTIKIIPDTVSVTEHAEIKEEVDKVSAEYAEWLTKHAYLTDPELKGFNKINDLLEAFSKELIRVNFGSDRYVFDFDTFNVRLAMRVLNDLKRVYELAKDGLYPPDCELWRLIPMDFHEHCHGVIKKMESDYKCFVEASLAQESTIPEDESGEKPKSLLDIVKDAVSHLAVVLYSINFHTEFGTIIRLVKETSEEYKASPNALMLLNMLHSMISKTNKILVKQSLDWLVKAMETAINKTNDTDQSSTSLTAIVKKKTKLKGDFHIDMLNPGSDLAKEIYQDKRMKRMQKNAAVQPNKTGWNIKQKEKEPQEAATPVVTPQTQESKTEEETPPSPFVENDSYVKSLEEEFKTHSYSNFYEALKSVISSVLKANEAKYHASAAGYHLRETTKLKIKQLMTSGIRRLTLLSQFVPMKFLESLQALEPEFYRLLKEARSGENMDPLAKTWCSRCSYVLRRCRVEYLEVIDYYLHAEAPAMAIGNDAEFPSLGGNGVPQTSRRRRNYAEALNVPSNSRVVFTESDFPALG</sequence>
<keyword evidence="8" id="KW-1185">Reference proteome</keyword>
<dbReference type="PANTHER" id="PTHR22938">
    <property type="entry name" value="ZINC FINGER PROTEIN 598"/>
    <property type="match status" value="1"/>
</dbReference>
<keyword evidence="2 4" id="KW-0863">Zinc-finger</keyword>
<gene>
    <name evidence="7" type="ORF">BgAZ_203460</name>
</gene>
<organism evidence="7 8">
    <name type="scientific">Babesia gibsoni</name>
    <dbReference type="NCBI Taxonomy" id="33632"/>
    <lineage>
        <taxon>Eukaryota</taxon>
        <taxon>Sar</taxon>
        <taxon>Alveolata</taxon>
        <taxon>Apicomplexa</taxon>
        <taxon>Aconoidasida</taxon>
        <taxon>Piroplasmida</taxon>
        <taxon>Babesiidae</taxon>
        <taxon>Babesia</taxon>
    </lineage>
</organism>
<dbReference type="InterPro" id="IPR013087">
    <property type="entry name" value="Znf_C2H2_type"/>
</dbReference>
<comment type="caution">
    <text evidence="7">The sequence shown here is derived from an EMBL/GenBank/DDBJ whole genome shotgun (WGS) entry which is preliminary data.</text>
</comment>
<reference evidence="7" key="1">
    <citation type="submission" date="2023-08" db="EMBL/GenBank/DDBJ databases">
        <title>Draft sequence of the Babesia gibsoni genome.</title>
        <authorList>
            <person name="Yamagishi J.Y."/>
            <person name="Xuan X.X."/>
        </authorList>
    </citation>
    <scope>NUCLEOTIDE SEQUENCE</scope>
    <source>
        <strain evidence="7">Azabu</strain>
    </source>
</reference>
<dbReference type="GO" id="GO:0008270">
    <property type="term" value="F:zinc ion binding"/>
    <property type="evidence" value="ECO:0007669"/>
    <property type="project" value="UniProtKB-KW"/>
</dbReference>
<name>A0AAD8LSY2_BABGI</name>
<dbReference type="InterPro" id="IPR001841">
    <property type="entry name" value="Znf_RING"/>
</dbReference>
<evidence type="ECO:0000256" key="4">
    <source>
        <dbReference type="PROSITE-ProRule" id="PRU00175"/>
    </source>
</evidence>
<keyword evidence="3" id="KW-0862">Zinc</keyword>
<feature type="region of interest" description="Disordered" evidence="5">
    <location>
        <begin position="455"/>
        <end position="478"/>
    </location>
</feature>
<dbReference type="GO" id="GO:0043022">
    <property type="term" value="F:ribosome binding"/>
    <property type="evidence" value="ECO:0007669"/>
    <property type="project" value="TreeGrafter"/>
</dbReference>
<feature type="domain" description="RING-type" evidence="6">
    <location>
        <begin position="82"/>
        <end position="126"/>
    </location>
</feature>
<accession>A0AAD8LSY2</accession>
<evidence type="ECO:0000256" key="1">
    <source>
        <dbReference type="ARBA" id="ARBA00022723"/>
    </source>
</evidence>
<feature type="compositionally biased region" description="Polar residues" evidence="5">
    <location>
        <begin position="788"/>
        <end position="798"/>
    </location>
</feature>
<feature type="region of interest" description="Disordered" evidence="5">
    <location>
        <begin position="787"/>
        <end position="833"/>
    </location>
</feature>
<proteinExistence type="predicted"/>
<dbReference type="GO" id="GO:0061630">
    <property type="term" value="F:ubiquitin protein ligase activity"/>
    <property type="evidence" value="ECO:0007669"/>
    <property type="project" value="InterPro"/>
</dbReference>
<dbReference type="EMBL" id="JAVEPI010000002">
    <property type="protein sequence ID" value="KAK1443470.1"/>
    <property type="molecule type" value="Genomic_DNA"/>
</dbReference>
<evidence type="ECO:0000256" key="2">
    <source>
        <dbReference type="ARBA" id="ARBA00022771"/>
    </source>
</evidence>
<keyword evidence="1" id="KW-0479">Metal-binding</keyword>
<evidence type="ECO:0000256" key="3">
    <source>
        <dbReference type="ARBA" id="ARBA00022833"/>
    </source>
</evidence>
<dbReference type="InterPro" id="IPR044288">
    <property type="entry name" value="ZNF598/HEL2"/>
</dbReference>
<evidence type="ECO:0000313" key="7">
    <source>
        <dbReference type="EMBL" id="KAK1443470.1"/>
    </source>
</evidence>
<dbReference type="SMART" id="SM00355">
    <property type="entry name" value="ZnF_C2H2"/>
    <property type="match status" value="3"/>
</dbReference>
<evidence type="ECO:0000256" key="5">
    <source>
        <dbReference type="SAM" id="MobiDB-lite"/>
    </source>
</evidence>
<dbReference type="AlphaFoldDB" id="A0AAD8LSY2"/>
<evidence type="ECO:0000259" key="6">
    <source>
        <dbReference type="PROSITE" id="PS50089"/>
    </source>
</evidence>